<dbReference type="GO" id="GO:0003677">
    <property type="term" value="F:DNA binding"/>
    <property type="evidence" value="ECO:0007669"/>
    <property type="project" value="InterPro"/>
</dbReference>
<dbReference type="Pfam" id="PF12728">
    <property type="entry name" value="HTH_17"/>
    <property type="match status" value="1"/>
</dbReference>
<name>A0A0W0XUP2_9GAMM</name>
<evidence type="ECO:0000259" key="1">
    <source>
        <dbReference type="Pfam" id="PF12728"/>
    </source>
</evidence>
<gene>
    <name evidence="2" type="ORF">Lrub_1477</name>
</gene>
<dbReference type="Proteomes" id="UP000054608">
    <property type="component" value="Unassembled WGS sequence"/>
</dbReference>
<sequence length="64" mass="7508">METTEIFTIKELSIYLKLTEKTGYRLASEGKIPGFKVGGSWRFRKSEIDLWIKNQEQKAKEQNI</sequence>
<feature type="domain" description="Helix-turn-helix" evidence="1">
    <location>
        <begin position="7"/>
        <end position="55"/>
    </location>
</feature>
<organism evidence="2 3">
    <name type="scientific">Legionella rubrilucens</name>
    <dbReference type="NCBI Taxonomy" id="458"/>
    <lineage>
        <taxon>Bacteria</taxon>
        <taxon>Pseudomonadati</taxon>
        <taxon>Pseudomonadota</taxon>
        <taxon>Gammaproteobacteria</taxon>
        <taxon>Legionellales</taxon>
        <taxon>Legionellaceae</taxon>
        <taxon>Legionella</taxon>
    </lineage>
</organism>
<dbReference type="NCBIfam" id="TIGR01764">
    <property type="entry name" value="excise"/>
    <property type="match status" value="1"/>
</dbReference>
<reference evidence="2 3" key="1">
    <citation type="submission" date="2015-11" db="EMBL/GenBank/DDBJ databases">
        <title>Genomic analysis of 38 Legionella species identifies large and diverse effector repertoires.</title>
        <authorList>
            <person name="Burstein D."/>
            <person name="Amaro F."/>
            <person name="Zusman T."/>
            <person name="Lifshitz Z."/>
            <person name="Cohen O."/>
            <person name="Gilbert J.A."/>
            <person name="Pupko T."/>
            <person name="Shuman H.A."/>
            <person name="Segal G."/>
        </authorList>
    </citation>
    <scope>NUCLEOTIDE SEQUENCE [LARGE SCALE GENOMIC DNA]</scope>
    <source>
        <strain evidence="2 3">WA-270A-C2</strain>
    </source>
</reference>
<dbReference type="RefSeq" id="WP_058531584.1">
    <property type="nucleotide sequence ID" value="NZ_CAAAIN010000016.1"/>
</dbReference>
<dbReference type="EMBL" id="LNYT01000010">
    <property type="protein sequence ID" value="KTD48148.1"/>
    <property type="molecule type" value="Genomic_DNA"/>
</dbReference>
<dbReference type="InterPro" id="IPR041657">
    <property type="entry name" value="HTH_17"/>
</dbReference>
<dbReference type="SUPFAM" id="SSF46955">
    <property type="entry name" value="Putative DNA-binding domain"/>
    <property type="match status" value="1"/>
</dbReference>
<dbReference type="OrthoDB" id="9800023at2"/>
<dbReference type="PATRIC" id="fig|458.5.peg.1532"/>
<keyword evidence="3" id="KW-1185">Reference proteome</keyword>
<accession>A0A0W0XUP2</accession>
<evidence type="ECO:0000313" key="3">
    <source>
        <dbReference type="Proteomes" id="UP000054608"/>
    </source>
</evidence>
<dbReference type="STRING" id="458.Lrub_1477"/>
<comment type="caution">
    <text evidence="2">The sequence shown here is derived from an EMBL/GenBank/DDBJ whole genome shotgun (WGS) entry which is preliminary data.</text>
</comment>
<dbReference type="InterPro" id="IPR010093">
    <property type="entry name" value="SinI_DNA-bd"/>
</dbReference>
<proteinExistence type="predicted"/>
<protein>
    <submittedName>
        <fullName evidence="2">MerR family regulatory protein</fullName>
    </submittedName>
</protein>
<dbReference type="AlphaFoldDB" id="A0A0W0XUP2"/>
<evidence type="ECO:0000313" key="2">
    <source>
        <dbReference type="EMBL" id="KTD48148.1"/>
    </source>
</evidence>
<dbReference type="InterPro" id="IPR009061">
    <property type="entry name" value="DNA-bd_dom_put_sf"/>
</dbReference>